<dbReference type="Proteomes" id="UP001229251">
    <property type="component" value="Unassembled WGS sequence"/>
</dbReference>
<reference evidence="2" key="1">
    <citation type="submission" date="2023-05" db="EMBL/GenBank/DDBJ databases">
        <title>Cataloging the Phylogenetic Diversity of Human Bladder Bacteria.</title>
        <authorList>
            <person name="Du J."/>
        </authorList>
    </citation>
    <scope>NUCLEOTIDE SEQUENCE</scope>
    <source>
        <strain evidence="2">UMB1231</strain>
    </source>
</reference>
<dbReference type="Gene3D" id="1.20.140.160">
    <property type="match status" value="1"/>
</dbReference>
<dbReference type="EMBL" id="JASOOE010000007">
    <property type="protein sequence ID" value="MDK7187278.1"/>
    <property type="molecule type" value="Genomic_DNA"/>
</dbReference>
<dbReference type="SUPFAM" id="SSF88659">
    <property type="entry name" value="Sigma3 and sigma4 domains of RNA polymerase sigma factors"/>
    <property type="match status" value="1"/>
</dbReference>
<dbReference type="CDD" id="cd06171">
    <property type="entry name" value="Sigma70_r4"/>
    <property type="match status" value="1"/>
</dbReference>
<name>A0AAJ1V2P5_9LACT</name>
<dbReference type="InterPro" id="IPR007630">
    <property type="entry name" value="RNA_pol_sigma70_r4"/>
</dbReference>
<evidence type="ECO:0000313" key="3">
    <source>
        <dbReference type="Proteomes" id="UP001229251"/>
    </source>
</evidence>
<comment type="caution">
    <text evidence="2">The sequence shown here is derived from an EMBL/GenBank/DDBJ whole genome shotgun (WGS) entry which is preliminary data.</text>
</comment>
<dbReference type="InterPro" id="IPR014284">
    <property type="entry name" value="RNA_pol_sigma-70_dom"/>
</dbReference>
<dbReference type="GO" id="GO:0003700">
    <property type="term" value="F:DNA-binding transcription factor activity"/>
    <property type="evidence" value="ECO:0007669"/>
    <property type="project" value="InterPro"/>
</dbReference>
<organism evidence="2 3">
    <name type="scientific">Facklamia hominis</name>
    <dbReference type="NCBI Taxonomy" id="178214"/>
    <lineage>
        <taxon>Bacteria</taxon>
        <taxon>Bacillati</taxon>
        <taxon>Bacillota</taxon>
        <taxon>Bacilli</taxon>
        <taxon>Lactobacillales</taxon>
        <taxon>Aerococcaceae</taxon>
        <taxon>Facklamia</taxon>
    </lineage>
</organism>
<dbReference type="RefSeq" id="WP_006908787.1">
    <property type="nucleotide sequence ID" value="NZ_CP138857.1"/>
</dbReference>
<dbReference type="NCBIfam" id="TIGR02937">
    <property type="entry name" value="sigma70-ECF"/>
    <property type="match status" value="1"/>
</dbReference>
<gene>
    <name evidence="2" type="ORF">QP433_04725</name>
</gene>
<evidence type="ECO:0000313" key="2">
    <source>
        <dbReference type="EMBL" id="MDK7187278.1"/>
    </source>
</evidence>
<dbReference type="GO" id="GO:0006352">
    <property type="term" value="P:DNA-templated transcription initiation"/>
    <property type="evidence" value="ECO:0007669"/>
    <property type="project" value="InterPro"/>
</dbReference>
<dbReference type="AlphaFoldDB" id="A0AAJ1V2P5"/>
<feature type="domain" description="RNA polymerase sigma-70 region 4" evidence="1">
    <location>
        <begin position="84"/>
        <end position="132"/>
    </location>
</feature>
<proteinExistence type="predicted"/>
<dbReference type="InterPro" id="IPR013324">
    <property type="entry name" value="RNA_pol_sigma_r3/r4-like"/>
</dbReference>
<evidence type="ECO:0000259" key="1">
    <source>
        <dbReference type="Pfam" id="PF04545"/>
    </source>
</evidence>
<sequence>MKKEKITYISNQQKQECKQLLAYLKQKISYLKIDLLRKYRKTTTREYLLKEDDNIEDIAYRCNEDYILNDYERIINNKNLEVAFTTLSPLQKKIIWLNFFKGYSQQEISKLMNTSPSAISQIKNRALKKMKKEIKDL</sequence>
<accession>A0AAJ1V2P5</accession>
<protein>
    <submittedName>
        <fullName evidence="2">Sigma-70 family RNA polymerase sigma factor</fullName>
    </submittedName>
</protein>
<dbReference type="Pfam" id="PF04545">
    <property type="entry name" value="Sigma70_r4"/>
    <property type="match status" value="1"/>
</dbReference>